<organism evidence="2 3">
    <name type="scientific">Paraphoma chrysanthemicola</name>
    <dbReference type="NCBI Taxonomy" id="798071"/>
    <lineage>
        <taxon>Eukaryota</taxon>
        <taxon>Fungi</taxon>
        <taxon>Dikarya</taxon>
        <taxon>Ascomycota</taxon>
        <taxon>Pezizomycotina</taxon>
        <taxon>Dothideomycetes</taxon>
        <taxon>Pleosporomycetidae</taxon>
        <taxon>Pleosporales</taxon>
        <taxon>Pleosporineae</taxon>
        <taxon>Phaeosphaeriaceae</taxon>
        <taxon>Paraphoma</taxon>
    </lineage>
</organism>
<keyword evidence="3" id="KW-1185">Reference proteome</keyword>
<feature type="compositionally biased region" description="Basic and acidic residues" evidence="1">
    <location>
        <begin position="333"/>
        <end position="348"/>
    </location>
</feature>
<evidence type="ECO:0000313" key="3">
    <source>
        <dbReference type="Proteomes" id="UP000813461"/>
    </source>
</evidence>
<dbReference type="Proteomes" id="UP000813461">
    <property type="component" value="Unassembled WGS sequence"/>
</dbReference>
<sequence length="575" mass="63538">MSAPMDASTHEKLLLVEYSSSPPPLIEDHSGLPEESDVQLHNQLKLSTYEYAALEERYRTLSGKYRELRKLASGYYDVIRGSPSYEEEDVSLDQLRIEAGHEGFRAKALEVDALRPIVRDAGGLEALTSQLQSLGWLIEQTGGMGELQELVEDARMLRSRVDAVGGLHSFDQLVAEVNRLRAEQQPPARLGHNPGGNDSMKVKALKYDMLQQAFIDIQRRPAGSYQAGPKGAGPKKVKHASKTVIPPQGLPAATSLDRAPLLSSAPPHGVPAQPPGAMNPDRARLLSSAPSPRDPDRRLYEPPPPPSKPTTKTGSNQEPLGPPRRARQSGGQENRESDSLKRKQHEELTFTLVKRPRVDLGRASALLQPTLSSATTRPGISNGIIKMEEPKDQPTMVPDLASSAEIVIKQEVPEEGHDPRPSDYRLGKNLSAHDSTSIMVDNHPIALWVGSGDPNSDITSNLIRVTDIPLALARFLAYNINKHIQGFDDRNWLTMPPNSDTCVLRYILDRHRPSGQPQERRACRHCTSVWVAHHRACALLQEIDGVRTVVFVPLKEALRRGVQWTEKSYWVTGAK</sequence>
<evidence type="ECO:0000313" key="2">
    <source>
        <dbReference type="EMBL" id="KAH7080699.1"/>
    </source>
</evidence>
<feature type="region of interest" description="Disordered" evidence="1">
    <location>
        <begin position="222"/>
        <end position="348"/>
    </location>
</feature>
<accession>A0A8K0VVL7</accession>
<evidence type="ECO:0000256" key="1">
    <source>
        <dbReference type="SAM" id="MobiDB-lite"/>
    </source>
</evidence>
<reference evidence="2" key="1">
    <citation type="journal article" date="2021" name="Nat. Commun.">
        <title>Genetic determinants of endophytism in the Arabidopsis root mycobiome.</title>
        <authorList>
            <person name="Mesny F."/>
            <person name="Miyauchi S."/>
            <person name="Thiergart T."/>
            <person name="Pickel B."/>
            <person name="Atanasova L."/>
            <person name="Karlsson M."/>
            <person name="Huettel B."/>
            <person name="Barry K.W."/>
            <person name="Haridas S."/>
            <person name="Chen C."/>
            <person name="Bauer D."/>
            <person name="Andreopoulos W."/>
            <person name="Pangilinan J."/>
            <person name="LaButti K."/>
            <person name="Riley R."/>
            <person name="Lipzen A."/>
            <person name="Clum A."/>
            <person name="Drula E."/>
            <person name="Henrissat B."/>
            <person name="Kohler A."/>
            <person name="Grigoriev I.V."/>
            <person name="Martin F.M."/>
            <person name="Hacquard S."/>
        </authorList>
    </citation>
    <scope>NUCLEOTIDE SEQUENCE</scope>
    <source>
        <strain evidence="2">MPI-SDFR-AT-0120</strain>
    </source>
</reference>
<proteinExistence type="predicted"/>
<dbReference type="EMBL" id="JAGMVJ010000015">
    <property type="protein sequence ID" value="KAH7080699.1"/>
    <property type="molecule type" value="Genomic_DNA"/>
</dbReference>
<dbReference type="OrthoDB" id="3779310at2759"/>
<protein>
    <submittedName>
        <fullName evidence="2">Uncharacterized protein</fullName>
    </submittedName>
</protein>
<name>A0A8K0VVL7_9PLEO</name>
<gene>
    <name evidence="2" type="ORF">FB567DRAFT_111161</name>
</gene>
<comment type="caution">
    <text evidence="2">The sequence shown here is derived from an EMBL/GenBank/DDBJ whole genome shotgun (WGS) entry which is preliminary data.</text>
</comment>
<dbReference type="AlphaFoldDB" id="A0A8K0VVL7"/>